<protein>
    <submittedName>
        <fullName evidence="3">LAM_G_DOMAIN domain-containing protein</fullName>
    </submittedName>
</protein>
<proteinExistence type="predicted"/>
<accession>A0A0R3TZM1</accession>
<sequence>LDSDYDCIGALVDESSIQRMDLQYDAFVGRLSQFQLNGLDILKIISEVANYRTKEHTFSAYDPGLVTLLDTWKDDIEVTAISSKEDKIRAFPLQFQGGSSLMEFSLTTAICVNVKFSLKTSSNKGVILAFTNSKVDYVGLEMLAAHLHVSYRHAKIRGQSAFEKTPALNDTQWHDIRIHLCADEIFKLELEVDGKKYIPTGLTEGQETFSTHTFDRLYLGGIPLDAGDLRKHFRSSSGYDGCLADIDLIYGSSMALPSTASSEY</sequence>
<dbReference type="SMART" id="SM00282">
    <property type="entry name" value="LamG"/>
    <property type="match status" value="1"/>
</dbReference>
<evidence type="ECO:0000259" key="2">
    <source>
        <dbReference type="PROSITE" id="PS50025"/>
    </source>
</evidence>
<evidence type="ECO:0000256" key="1">
    <source>
        <dbReference type="PROSITE-ProRule" id="PRU00122"/>
    </source>
</evidence>
<name>A0A0R3TZM1_RODNA</name>
<dbReference type="PROSITE" id="PS50025">
    <property type="entry name" value="LAM_G_DOMAIN"/>
    <property type="match status" value="1"/>
</dbReference>
<organism evidence="3">
    <name type="scientific">Rodentolepis nana</name>
    <name type="common">Dwarf tapeworm</name>
    <name type="synonym">Hymenolepis nana</name>
    <dbReference type="NCBI Taxonomy" id="102285"/>
    <lineage>
        <taxon>Eukaryota</taxon>
        <taxon>Metazoa</taxon>
        <taxon>Spiralia</taxon>
        <taxon>Lophotrochozoa</taxon>
        <taxon>Platyhelminthes</taxon>
        <taxon>Cestoda</taxon>
        <taxon>Eucestoda</taxon>
        <taxon>Cyclophyllidea</taxon>
        <taxon>Hymenolepididae</taxon>
        <taxon>Rodentolepis</taxon>
    </lineage>
</organism>
<dbReference type="SUPFAM" id="SSF49899">
    <property type="entry name" value="Concanavalin A-like lectins/glucanases"/>
    <property type="match status" value="1"/>
</dbReference>
<comment type="caution">
    <text evidence="1">Lacks conserved residue(s) required for the propagation of feature annotation.</text>
</comment>
<feature type="domain" description="Laminin G" evidence="2">
    <location>
        <begin position="91"/>
        <end position="264"/>
    </location>
</feature>
<dbReference type="STRING" id="102285.A0A0R3TZM1"/>
<dbReference type="Pfam" id="PF02210">
    <property type="entry name" value="Laminin_G_2"/>
    <property type="match status" value="1"/>
</dbReference>
<dbReference type="CDD" id="cd00110">
    <property type="entry name" value="LamG"/>
    <property type="match status" value="1"/>
</dbReference>
<reference evidence="3" key="1">
    <citation type="submission" date="2017-02" db="UniProtKB">
        <authorList>
            <consortium name="WormBaseParasite"/>
        </authorList>
    </citation>
    <scope>IDENTIFICATION</scope>
</reference>
<dbReference type="WBParaSite" id="HNAJ_0001332001-mRNA-1">
    <property type="protein sequence ID" value="HNAJ_0001332001-mRNA-1"/>
    <property type="gene ID" value="HNAJ_0001332001"/>
</dbReference>
<dbReference type="AlphaFoldDB" id="A0A0R3TZM1"/>
<dbReference type="Gene3D" id="2.60.120.200">
    <property type="match status" value="1"/>
</dbReference>
<evidence type="ECO:0000313" key="3">
    <source>
        <dbReference type="WBParaSite" id="HNAJ_0001332001-mRNA-1"/>
    </source>
</evidence>
<dbReference type="InterPro" id="IPR013320">
    <property type="entry name" value="ConA-like_dom_sf"/>
</dbReference>
<dbReference type="InterPro" id="IPR001791">
    <property type="entry name" value="Laminin_G"/>
</dbReference>